<gene>
    <name evidence="1" type="ORF">H8923_07375</name>
</gene>
<dbReference type="EMBL" id="JACRWE010000003">
    <property type="protein sequence ID" value="MBC5996576.1"/>
    <property type="molecule type" value="Genomic_DNA"/>
</dbReference>
<keyword evidence="2" id="KW-1185">Reference proteome</keyword>
<protein>
    <recommendedName>
        <fullName evidence="3">DUF4041 domain-containing protein</fullName>
    </recommendedName>
</protein>
<dbReference type="Proteomes" id="UP000609849">
    <property type="component" value="Unassembled WGS sequence"/>
</dbReference>
<name>A0ABR7JPP7_9FIRM</name>
<accession>A0ABR7JPP7</accession>
<evidence type="ECO:0008006" key="3">
    <source>
        <dbReference type="Google" id="ProtNLM"/>
    </source>
</evidence>
<dbReference type="RefSeq" id="WP_153926108.1">
    <property type="nucleotide sequence ID" value="NZ_JACRWE010000003.1"/>
</dbReference>
<organism evidence="1 2">
    <name type="scientific">Romboutsia faecis</name>
    <dbReference type="NCBI Taxonomy" id="2764597"/>
    <lineage>
        <taxon>Bacteria</taxon>
        <taxon>Bacillati</taxon>
        <taxon>Bacillota</taxon>
        <taxon>Clostridia</taxon>
        <taxon>Peptostreptococcales</taxon>
        <taxon>Peptostreptococcaceae</taxon>
        <taxon>Romboutsia</taxon>
    </lineage>
</organism>
<proteinExistence type="predicted"/>
<evidence type="ECO:0000313" key="2">
    <source>
        <dbReference type="Proteomes" id="UP000609849"/>
    </source>
</evidence>
<comment type="caution">
    <text evidence="1">The sequence shown here is derived from an EMBL/GenBank/DDBJ whole genome shotgun (WGS) entry which is preliminary data.</text>
</comment>
<reference evidence="1 2" key="1">
    <citation type="submission" date="2020-08" db="EMBL/GenBank/DDBJ databases">
        <authorList>
            <person name="Liu C."/>
            <person name="Sun Q."/>
        </authorList>
    </citation>
    <scope>NUCLEOTIDE SEQUENCE [LARGE SCALE GENOMIC DNA]</scope>
    <source>
        <strain evidence="1 2">NSJ-18</strain>
    </source>
</reference>
<evidence type="ECO:0000313" key="1">
    <source>
        <dbReference type="EMBL" id="MBC5996576.1"/>
    </source>
</evidence>
<sequence length="263" mass="31705">MGESANNIDSFKGCEDKELLNEYLDTIVKRDDLMLKKQIYLDAKHICMSYDLMKIELMSKINVKKLKIENNMIKSSIKLDRRLNEEILNNLIRRETVTLKNQIMAIDDLLKTAKEYIIDYEKDENYKNEIRKLYKKMILRISPTFNHLDSNKQKLWEKTELAYIYNNLNLLKVLSNLLNEEHIPTKKYSREELVENIHQLNEEIKSMENLYPFNIDCNIDDKIYIESYRCEIKERIQEIKEEEKYLYREVDLLKKKINSLNFN</sequence>